<feature type="chain" id="PRO_5044903502" description="Phosphatidylserine decarboxylase beta chain" evidence="10">
    <location>
        <begin position="1"/>
        <end position="256"/>
    </location>
</feature>
<evidence type="ECO:0000256" key="9">
    <source>
        <dbReference type="ARBA" id="ARBA00023317"/>
    </source>
</evidence>
<dbReference type="InterPro" id="IPR033179">
    <property type="entry name" value="PSD_type2_pro"/>
</dbReference>
<accession>A0ABX9KCX6</accession>
<dbReference type="PANTHER" id="PTHR10067:SF17">
    <property type="entry name" value="PHOSPHATIDYLSERINE DECARBOXYLASE PROENZYME 2"/>
    <property type="match status" value="1"/>
</dbReference>
<comment type="caution">
    <text evidence="11">The sequence shown here is derived from an EMBL/GenBank/DDBJ whole genome shotgun (WGS) entry which is preliminary data.</text>
</comment>
<evidence type="ECO:0000256" key="8">
    <source>
        <dbReference type="ARBA" id="ARBA00023264"/>
    </source>
</evidence>
<feature type="chain" id="PRO_5044903501" description="Phosphatidylserine decarboxylase alpha chain" evidence="10">
    <location>
        <begin position="257"/>
        <end position="294"/>
    </location>
</feature>
<feature type="site" description="Cleavage (non-hydrolytic); by autocatalysis" evidence="10">
    <location>
        <begin position="256"/>
        <end position="257"/>
    </location>
</feature>
<keyword evidence="3 10" id="KW-0443">Lipid metabolism</keyword>
<dbReference type="Proteomes" id="UP000263486">
    <property type="component" value="Unassembled WGS sequence"/>
</dbReference>
<comment type="similarity">
    <text evidence="10">Belongs to the phosphatidylserine decarboxylase family. PSD-B subfamily. Prokaryotic type II sub-subfamily.</text>
</comment>
<feature type="active site" description="Schiff-base intermediate with substrate; via pyruvic acid; for decarboxylase activity" evidence="10">
    <location>
        <position position="257"/>
    </location>
</feature>
<comment type="subunit">
    <text evidence="10">Heterodimer of a large membrane-associated beta subunit and a small pyruvoyl-containing alpha subunit.</text>
</comment>
<keyword evidence="10" id="KW-1003">Cell membrane</keyword>
<gene>
    <name evidence="10" type="primary">psd</name>
    <name evidence="11" type="ORF">DYH56_15215</name>
</gene>
<keyword evidence="5 10" id="KW-0865">Zymogen</keyword>
<keyword evidence="12" id="KW-1185">Reference proteome</keyword>
<dbReference type="EMBL" id="QUAJ01000051">
    <property type="protein sequence ID" value="REI39323.1"/>
    <property type="molecule type" value="Genomic_DNA"/>
</dbReference>
<dbReference type="Pfam" id="PF02666">
    <property type="entry name" value="PS_Dcarbxylase"/>
    <property type="match status" value="1"/>
</dbReference>
<comment type="pathway">
    <text evidence="10">Phospholipid metabolism; phosphatidylethanolamine biosynthesis; phosphatidylethanolamine from CDP-diacylglycerol: step 2/2.</text>
</comment>
<comment type="function">
    <text evidence="10">Catalyzes the formation of phosphatidylethanolamine (PtdEtn) from phosphatidylserine (PtdSer).</text>
</comment>
<evidence type="ECO:0000313" key="11">
    <source>
        <dbReference type="EMBL" id="REI39323.1"/>
    </source>
</evidence>
<keyword evidence="9 10" id="KW-0670">Pyruvate</keyword>
<feature type="active site" description="Charge relay system; for autoendoproteolytic cleavage activity" evidence="10">
    <location>
        <position position="257"/>
    </location>
</feature>
<dbReference type="GO" id="GO:0004609">
    <property type="term" value="F:phosphatidylserine decarboxylase activity"/>
    <property type="evidence" value="ECO:0007669"/>
    <property type="project" value="UniProtKB-EC"/>
</dbReference>
<dbReference type="HAMAP" id="MF_00663">
    <property type="entry name" value="PS_decarb_PSD_B_type2"/>
    <property type="match status" value="1"/>
</dbReference>
<keyword evidence="7 10" id="KW-0456">Lyase</keyword>
<evidence type="ECO:0000256" key="7">
    <source>
        <dbReference type="ARBA" id="ARBA00023239"/>
    </source>
</evidence>
<comment type="PTM">
    <text evidence="10">Is synthesized initially as an inactive proenzyme. Formation of the active enzyme involves a self-maturation process in which the active site pyruvoyl group is generated from an internal serine residue via an autocatalytic post-translational modification. Two non-identical subunits are generated from the proenzyme in this reaction, and the pyruvate is formed at the N-terminus of the alpha chain, which is derived from the carboxyl end of the proenzyme. The autoendoproteolytic cleavage occurs by a canonical serine protease mechanism, in which the side chain hydroxyl group of the serine supplies its oxygen atom to form the C-terminus of the beta chain, while the remainder of the serine residue undergoes an oxidative deamination to produce ammonia and the pyruvoyl prosthetic group on the alpha chain. During this reaction, the Ser that is part of the protease active site of the proenzyme becomes the pyruvoyl prosthetic group, which constitutes an essential element of the active site of the mature decarboxylase.</text>
</comment>
<sequence>MKLDKIEYIDRKTNMILVENVPGENFLKFLYHNPFGKLPLELLVKRKCLSSFYGKLMDQKKSINKIEDFVKNNHIDMNESQKKVGDFTSFNDFFYRKLKPNARKIEDGLVSPADGKAVGFEKINDWDKFFVKGSEFCLEKYLNNKELLEKYKGGSMIIVRLAPADYHRYHFPADGKIGSRNKIDGYYYSVSPYAIKENFGVFCENKRELTTLETSEYGDVLISEIGATMVGGIEQTYTPDTHVKKGEEKGYFTFGGSSVLLLFEKGKVMIDDDILKNTKNGYETKVYMGEKIGE</sequence>
<protein>
    <recommendedName>
        <fullName evidence="10">Phosphatidylserine decarboxylase proenzyme</fullName>
        <ecNumber evidence="10">4.1.1.65</ecNumber>
    </recommendedName>
    <component>
        <recommendedName>
            <fullName evidence="10">Phosphatidylserine decarboxylase alpha chain</fullName>
        </recommendedName>
    </component>
    <component>
        <recommendedName>
            <fullName evidence="10">Phosphatidylserine decarboxylase beta chain</fullName>
        </recommendedName>
    </component>
</protein>
<evidence type="ECO:0000313" key="12">
    <source>
        <dbReference type="Proteomes" id="UP000263486"/>
    </source>
</evidence>
<comment type="subcellular location">
    <subcellularLocation>
        <location evidence="10">Cell membrane</location>
        <topology evidence="10">Peripheral membrane protein</topology>
    </subcellularLocation>
</comment>
<organism evidence="11 12">
    <name type="scientific">Psychrilyobacter piezotolerans</name>
    <dbReference type="NCBI Taxonomy" id="2293438"/>
    <lineage>
        <taxon>Bacteria</taxon>
        <taxon>Fusobacteriati</taxon>
        <taxon>Fusobacteriota</taxon>
        <taxon>Fusobacteriia</taxon>
        <taxon>Fusobacteriales</taxon>
        <taxon>Fusobacteriaceae</taxon>
        <taxon>Psychrilyobacter</taxon>
    </lineage>
</organism>
<keyword evidence="8 10" id="KW-1208">Phospholipid metabolism</keyword>
<keyword evidence="6 10" id="KW-0594">Phospholipid biosynthesis</keyword>
<dbReference type="RefSeq" id="WP_114643714.1">
    <property type="nucleotide sequence ID" value="NZ_JAACIO010000048.1"/>
</dbReference>
<dbReference type="NCBIfam" id="NF001941">
    <property type="entry name" value="PRK00723.1"/>
    <property type="match status" value="1"/>
</dbReference>
<keyword evidence="2 10" id="KW-0210">Decarboxylase</keyword>
<keyword evidence="1 10" id="KW-0444">Lipid biosynthesis</keyword>
<evidence type="ECO:0000256" key="1">
    <source>
        <dbReference type="ARBA" id="ARBA00022516"/>
    </source>
</evidence>
<evidence type="ECO:0000256" key="2">
    <source>
        <dbReference type="ARBA" id="ARBA00022793"/>
    </source>
</evidence>
<dbReference type="EC" id="4.1.1.65" evidence="10"/>
<reference evidence="11 12" key="1">
    <citation type="submission" date="2018-08" db="EMBL/GenBank/DDBJ databases">
        <title>Draft genome sequence of Psychrilyobacter sp. strain SD5 isolated from Black Sea water.</title>
        <authorList>
            <person name="Yadav S."/>
            <person name="Villanueva L."/>
            <person name="Damste J.S.S."/>
        </authorList>
    </citation>
    <scope>NUCLEOTIDE SEQUENCE [LARGE SCALE GENOMIC DNA]</scope>
    <source>
        <strain evidence="11 12">SD5</strain>
    </source>
</reference>
<evidence type="ECO:0000256" key="3">
    <source>
        <dbReference type="ARBA" id="ARBA00023098"/>
    </source>
</evidence>
<dbReference type="InterPro" id="IPR003817">
    <property type="entry name" value="PS_Dcarbxylase"/>
</dbReference>
<evidence type="ECO:0000256" key="4">
    <source>
        <dbReference type="ARBA" id="ARBA00023136"/>
    </source>
</evidence>
<keyword evidence="4 10" id="KW-0472">Membrane</keyword>
<feature type="active site" description="Charge relay system; for autoendoproteolytic cleavage activity" evidence="10">
    <location>
        <position position="170"/>
    </location>
</feature>
<proteinExistence type="inferred from homology"/>
<feature type="active site" description="Charge relay system; for autoendoproteolytic cleavage activity" evidence="10">
    <location>
        <position position="114"/>
    </location>
</feature>
<name>A0ABX9KCX6_9FUSO</name>
<comment type="cofactor">
    <cofactor evidence="10">
        <name>pyruvate</name>
        <dbReference type="ChEBI" id="CHEBI:15361"/>
    </cofactor>
    <text evidence="10">Binds 1 pyruvoyl group covalently per subunit.</text>
</comment>
<evidence type="ECO:0000256" key="5">
    <source>
        <dbReference type="ARBA" id="ARBA00023145"/>
    </source>
</evidence>
<comment type="catalytic activity">
    <reaction evidence="10">
        <text>a 1,2-diacyl-sn-glycero-3-phospho-L-serine + H(+) = a 1,2-diacyl-sn-glycero-3-phosphoethanolamine + CO2</text>
        <dbReference type="Rhea" id="RHEA:20828"/>
        <dbReference type="ChEBI" id="CHEBI:15378"/>
        <dbReference type="ChEBI" id="CHEBI:16526"/>
        <dbReference type="ChEBI" id="CHEBI:57262"/>
        <dbReference type="ChEBI" id="CHEBI:64612"/>
        <dbReference type="EC" id="4.1.1.65"/>
    </reaction>
</comment>
<dbReference type="PANTHER" id="PTHR10067">
    <property type="entry name" value="PHOSPHATIDYLSERINE DECARBOXYLASE"/>
    <property type="match status" value="1"/>
</dbReference>
<feature type="modified residue" description="Pyruvic acid (Ser); by autocatalysis" evidence="10">
    <location>
        <position position="257"/>
    </location>
</feature>
<evidence type="ECO:0000256" key="6">
    <source>
        <dbReference type="ARBA" id="ARBA00023209"/>
    </source>
</evidence>
<evidence type="ECO:0000256" key="10">
    <source>
        <dbReference type="HAMAP-Rule" id="MF_00663"/>
    </source>
</evidence>